<protein>
    <submittedName>
        <fullName evidence="2">Uncharacterized protein</fullName>
    </submittedName>
</protein>
<reference evidence="2" key="1">
    <citation type="journal article" date="2014" name="Int. J. Syst. Evol. Microbiol.">
        <title>Complete genome sequence of Corynebacterium casei LMG S-19264T (=DSM 44701T), isolated from a smear-ripened cheese.</title>
        <authorList>
            <consortium name="US DOE Joint Genome Institute (JGI-PGF)"/>
            <person name="Walter F."/>
            <person name="Albersmeier A."/>
            <person name="Kalinowski J."/>
            <person name="Ruckert C."/>
        </authorList>
    </citation>
    <scope>NUCLEOTIDE SEQUENCE</scope>
    <source>
        <strain evidence="2">JCM 13064</strain>
    </source>
</reference>
<reference evidence="2" key="2">
    <citation type="submission" date="2020-09" db="EMBL/GenBank/DDBJ databases">
        <authorList>
            <person name="Sun Q."/>
            <person name="Ohkuma M."/>
        </authorList>
    </citation>
    <scope>NUCLEOTIDE SEQUENCE</scope>
    <source>
        <strain evidence="2">JCM 13064</strain>
    </source>
</reference>
<dbReference type="RefSeq" id="WP_189164690.1">
    <property type="nucleotide sequence ID" value="NZ_BMNT01000022.1"/>
</dbReference>
<feature type="region of interest" description="Disordered" evidence="1">
    <location>
        <begin position="1"/>
        <end position="21"/>
    </location>
</feature>
<dbReference type="Proteomes" id="UP000645217">
    <property type="component" value="Unassembled WGS sequence"/>
</dbReference>
<accession>A0A917VKZ9</accession>
<evidence type="ECO:0000313" key="3">
    <source>
        <dbReference type="Proteomes" id="UP000645217"/>
    </source>
</evidence>
<proteinExistence type="predicted"/>
<feature type="compositionally biased region" description="Low complexity" evidence="1">
    <location>
        <begin position="10"/>
        <end position="20"/>
    </location>
</feature>
<organism evidence="2 3">
    <name type="scientific">Sphaerisporangium melleum</name>
    <dbReference type="NCBI Taxonomy" id="321316"/>
    <lineage>
        <taxon>Bacteria</taxon>
        <taxon>Bacillati</taxon>
        <taxon>Actinomycetota</taxon>
        <taxon>Actinomycetes</taxon>
        <taxon>Streptosporangiales</taxon>
        <taxon>Streptosporangiaceae</taxon>
        <taxon>Sphaerisporangium</taxon>
    </lineage>
</organism>
<dbReference type="AlphaFoldDB" id="A0A917VKZ9"/>
<comment type="caution">
    <text evidence="2">The sequence shown here is derived from an EMBL/GenBank/DDBJ whole genome shotgun (WGS) entry which is preliminary data.</text>
</comment>
<dbReference type="EMBL" id="BMNT01000022">
    <property type="protein sequence ID" value="GGK94903.1"/>
    <property type="molecule type" value="Genomic_DNA"/>
</dbReference>
<gene>
    <name evidence="2" type="ORF">GCM10007964_41520</name>
</gene>
<evidence type="ECO:0000313" key="2">
    <source>
        <dbReference type="EMBL" id="GGK94903.1"/>
    </source>
</evidence>
<keyword evidence="3" id="KW-1185">Reference proteome</keyword>
<name>A0A917VKZ9_9ACTN</name>
<evidence type="ECO:0000256" key="1">
    <source>
        <dbReference type="SAM" id="MobiDB-lite"/>
    </source>
</evidence>
<sequence>MTSSTVEMNAPGASPAARRPSLARRAARRLGAGTAALAIGAAAVYAHTFVMDADALDAPLTTHAVPGAVAETGWFSMRLEQVVTTRTIRLGTPSTDPATGTETVKETEQVGTPDIFVVATVQATSADEPRRLKNAWLRARDGRAYQVTDRVLGIYTRAERPVQHGWWSELDYVFEVPKDALPGAEVVVTASSTNGVYDGISPGRYDQLLPEVALSLTTDDAAARRLLEEMAESVRLVVRP</sequence>